<sequence>MSKIYENILLPVDGSQQSIDSFKRGVRLAREWDSNVYLVRVVKEDDGQDIPKEQRESLLNSLKEYARNERVSLETELIYGDPRTQIAEVLVDRWSIDLIVLGATGKGRVAKMLIGSITDYVVRNAQCDVLISR</sequence>
<comment type="caution">
    <text evidence="4">The sequence shown here is derived from an EMBL/GenBank/DDBJ whole genome shotgun (WGS) entry which is preliminary data.</text>
</comment>
<evidence type="ECO:0000256" key="1">
    <source>
        <dbReference type="ARBA" id="ARBA00008791"/>
    </source>
</evidence>
<dbReference type="Proteomes" id="UP000823401">
    <property type="component" value="Unassembled WGS sequence"/>
</dbReference>
<evidence type="ECO:0000259" key="2">
    <source>
        <dbReference type="Pfam" id="PF00582"/>
    </source>
</evidence>
<dbReference type="InterPro" id="IPR006015">
    <property type="entry name" value="Universal_stress_UspA"/>
</dbReference>
<dbReference type="Gene3D" id="3.40.50.620">
    <property type="entry name" value="HUPs"/>
    <property type="match status" value="1"/>
</dbReference>
<dbReference type="EMBL" id="VBSP01000001">
    <property type="protein sequence ID" value="TLQ49475.1"/>
    <property type="molecule type" value="Genomic_DNA"/>
</dbReference>
<dbReference type="EMBL" id="JACCEL010000044">
    <property type="protein sequence ID" value="MBG9979296.1"/>
    <property type="molecule type" value="Genomic_DNA"/>
</dbReference>
<comment type="similarity">
    <text evidence="1">Belongs to the universal stress protein A family.</text>
</comment>
<dbReference type="CDD" id="cd00293">
    <property type="entry name" value="USP-like"/>
    <property type="match status" value="1"/>
</dbReference>
<dbReference type="InterPro" id="IPR014729">
    <property type="entry name" value="Rossmann-like_a/b/a_fold"/>
</dbReference>
<dbReference type="OrthoDB" id="9777884at2"/>
<name>A0A5R9EG32_9LACT</name>
<keyword evidence="6" id="KW-1185">Reference proteome</keyword>
<dbReference type="RefSeq" id="WP_138403397.1">
    <property type="nucleotide sequence ID" value="NZ_CP144682.1"/>
</dbReference>
<dbReference type="PANTHER" id="PTHR46268">
    <property type="entry name" value="STRESS RESPONSE PROTEIN NHAX"/>
    <property type="match status" value="1"/>
</dbReference>
<feature type="domain" description="UspA" evidence="2">
    <location>
        <begin position="5"/>
        <end position="133"/>
    </location>
</feature>
<gene>
    <name evidence="4" type="ORF">FEZ33_00360</name>
    <name evidence="3" type="ORF">HYQ42_10975</name>
</gene>
<dbReference type="InterPro" id="IPR006016">
    <property type="entry name" value="UspA"/>
</dbReference>
<evidence type="ECO:0000313" key="3">
    <source>
        <dbReference type="EMBL" id="MBG9979296.1"/>
    </source>
</evidence>
<evidence type="ECO:0000313" key="4">
    <source>
        <dbReference type="EMBL" id="TLQ49475.1"/>
    </source>
</evidence>
<reference evidence="4 5" key="1">
    <citation type="submission" date="2019-05" db="EMBL/GenBank/DDBJ databases">
        <title>The metagenome of a microbial culture collection derived from dairy environment covers the genomic content of the human microbiome.</title>
        <authorList>
            <person name="Roder T."/>
            <person name="Wuthrich D."/>
            <person name="Sattari Z."/>
            <person name="Von Ah U."/>
            <person name="Bar C."/>
            <person name="Ronchi F."/>
            <person name="Macpherson A.J."/>
            <person name="Ganal-Vonarburg S.C."/>
            <person name="Bruggmann R."/>
            <person name="Vergeres G."/>
        </authorList>
    </citation>
    <scope>NUCLEOTIDE SEQUENCE [LARGE SCALE GENOMIC DNA]</scope>
    <source>
        <strain evidence="4 5">FAM 24227</strain>
    </source>
</reference>
<dbReference type="Pfam" id="PF00582">
    <property type="entry name" value="Usp"/>
    <property type="match status" value="1"/>
</dbReference>
<protein>
    <submittedName>
        <fullName evidence="4">Universal stress protein</fullName>
    </submittedName>
</protein>
<evidence type="ECO:0000313" key="5">
    <source>
        <dbReference type="Proteomes" id="UP000306420"/>
    </source>
</evidence>
<dbReference type="AlphaFoldDB" id="A0A5R9EG32"/>
<dbReference type="SUPFAM" id="SSF52402">
    <property type="entry name" value="Adenine nucleotide alpha hydrolases-like"/>
    <property type="match status" value="1"/>
</dbReference>
<dbReference type="PANTHER" id="PTHR46268:SF6">
    <property type="entry name" value="UNIVERSAL STRESS PROTEIN UP12"/>
    <property type="match status" value="1"/>
</dbReference>
<dbReference type="PRINTS" id="PR01438">
    <property type="entry name" value="UNVRSLSTRESS"/>
</dbReference>
<evidence type="ECO:0000313" key="6">
    <source>
        <dbReference type="Proteomes" id="UP000823401"/>
    </source>
</evidence>
<organism evidence="4 5">
    <name type="scientific">Ruoffia tabacinasalis</name>
    <dbReference type="NCBI Taxonomy" id="87458"/>
    <lineage>
        <taxon>Bacteria</taxon>
        <taxon>Bacillati</taxon>
        <taxon>Bacillota</taxon>
        <taxon>Bacilli</taxon>
        <taxon>Lactobacillales</taxon>
        <taxon>Aerococcaceae</taxon>
        <taxon>Ruoffia</taxon>
    </lineage>
</organism>
<dbReference type="Proteomes" id="UP000306420">
    <property type="component" value="Unassembled WGS sequence"/>
</dbReference>
<reference evidence="3 6" key="2">
    <citation type="submission" date="2020-07" db="EMBL/GenBank/DDBJ databases">
        <title>Facklamia lactis sp. nov., isolated from raw milk.</title>
        <authorList>
            <person name="Doll E.V."/>
            <person name="Huptas C."/>
            <person name="Staib L."/>
            <person name="Wenning M."/>
            <person name="Scherer S."/>
        </authorList>
    </citation>
    <scope>NUCLEOTIDE SEQUENCE [LARGE SCALE GENOMIC DNA]</scope>
    <source>
        <strain evidence="3 6">DSM 104272</strain>
    </source>
</reference>
<proteinExistence type="inferred from homology"/>
<accession>A0A5R9EG32</accession>